<feature type="domain" description="Mandelate racemase/muconate lactonizing enzyme C-terminal" evidence="2">
    <location>
        <begin position="143"/>
        <end position="241"/>
    </location>
</feature>
<reference evidence="3 4" key="1">
    <citation type="submission" date="2019-07" db="EMBL/GenBank/DDBJ databases">
        <title>Whole genome shotgun sequence of Adhaeribacter aerolatus NBRC 106133.</title>
        <authorList>
            <person name="Hosoyama A."/>
            <person name="Uohara A."/>
            <person name="Ohji S."/>
            <person name="Ichikawa N."/>
        </authorList>
    </citation>
    <scope>NUCLEOTIDE SEQUENCE [LARGE SCALE GENOMIC DNA]</scope>
    <source>
        <strain evidence="3 4">NBRC 106133</strain>
    </source>
</reference>
<dbReference type="SUPFAM" id="SSF51604">
    <property type="entry name" value="Enolase C-terminal domain-like"/>
    <property type="match status" value="1"/>
</dbReference>
<dbReference type="GO" id="GO:0009063">
    <property type="term" value="P:amino acid catabolic process"/>
    <property type="evidence" value="ECO:0007669"/>
    <property type="project" value="InterPro"/>
</dbReference>
<proteinExistence type="predicted"/>
<dbReference type="InterPro" id="IPR029017">
    <property type="entry name" value="Enolase-like_N"/>
</dbReference>
<accession>A0A512B1G7</accession>
<dbReference type="AlphaFoldDB" id="A0A512B1G7"/>
<dbReference type="PROSITE" id="PS00909">
    <property type="entry name" value="MR_MLE_2"/>
    <property type="match status" value="1"/>
</dbReference>
<dbReference type="SFLD" id="SFLDF00009">
    <property type="entry name" value="o-succinylbenzoate_synthase"/>
    <property type="match status" value="1"/>
</dbReference>
<gene>
    <name evidence="3" type="ORF">AAE02nite_34740</name>
</gene>
<evidence type="ECO:0000259" key="2">
    <source>
        <dbReference type="SMART" id="SM00922"/>
    </source>
</evidence>
<dbReference type="Gene3D" id="3.20.20.120">
    <property type="entry name" value="Enolase-like C-terminal domain"/>
    <property type="match status" value="1"/>
</dbReference>
<sequence>MSLQLEIIPHLLQFKFDARTSRGAMQQHQVFYLKLYDTRQKEIFGIGECAPLPGLSPEYTPDFKAKLFRQIEELNQIFIKEGVQNLESIIYSNKLIIFPSLLFALETAWFDLERGGQRILYHNDFTQGKAGIPINGLIWMGDKAFMQEQIRKKLDDGYSCLKLKIGSLDFNTELEILAAIRKAATSKDLTIRVDANGAFLPAEALSKLEQLSAFDLHSIEQPIRAGQWEEMQQICRNSPVPVALDEELIGITELSQKENLLRTIAPTYIILKPTLLGGMQATAEWINIAGGFGIDWWITSALESNIGLNAISQFTAQYTIAREQGLGTGQLYNNNIPSPLSIQQGHLFYEDNQEWELDLFV</sequence>
<dbReference type="Proteomes" id="UP000321532">
    <property type="component" value="Unassembled WGS sequence"/>
</dbReference>
<dbReference type="SFLD" id="SFLDG00180">
    <property type="entry name" value="muconate_cycloisomerase"/>
    <property type="match status" value="1"/>
</dbReference>
<organism evidence="3 4">
    <name type="scientific">Adhaeribacter aerolatus</name>
    <dbReference type="NCBI Taxonomy" id="670289"/>
    <lineage>
        <taxon>Bacteria</taxon>
        <taxon>Pseudomonadati</taxon>
        <taxon>Bacteroidota</taxon>
        <taxon>Cytophagia</taxon>
        <taxon>Cytophagales</taxon>
        <taxon>Hymenobacteraceae</taxon>
        <taxon>Adhaeribacter</taxon>
    </lineage>
</organism>
<dbReference type="InterPro" id="IPR018110">
    <property type="entry name" value="Mandel_Rmase/mucon_lact_enz_CS"/>
</dbReference>
<evidence type="ECO:0000256" key="1">
    <source>
        <dbReference type="ARBA" id="ARBA00022723"/>
    </source>
</evidence>
<dbReference type="InterPro" id="IPR013342">
    <property type="entry name" value="Mandelate_racemase_C"/>
</dbReference>
<keyword evidence="1" id="KW-0479">Metal-binding</keyword>
<dbReference type="Gene3D" id="3.30.390.10">
    <property type="entry name" value="Enolase-like, N-terminal domain"/>
    <property type="match status" value="1"/>
</dbReference>
<dbReference type="CDD" id="cd03320">
    <property type="entry name" value="OSBS"/>
    <property type="match status" value="1"/>
</dbReference>
<dbReference type="InterPro" id="IPR036849">
    <property type="entry name" value="Enolase-like_C_sf"/>
</dbReference>
<name>A0A512B1G7_9BACT</name>
<dbReference type="GO" id="GO:0046872">
    <property type="term" value="F:metal ion binding"/>
    <property type="evidence" value="ECO:0007669"/>
    <property type="project" value="UniProtKB-KW"/>
</dbReference>
<dbReference type="SMART" id="SM00922">
    <property type="entry name" value="MR_MLE"/>
    <property type="match status" value="1"/>
</dbReference>
<dbReference type="SFLD" id="SFLDS00001">
    <property type="entry name" value="Enolase"/>
    <property type="match status" value="1"/>
</dbReference>
<comment type="caution">
    <text evidence="3">The sequence shown here is derived from an EMBL/GenBank/DDBJ whole genome shotgun (WGS) entry which is preliminary data.</text>
</comment>
<dbReference type="PANTHER" id="PTHR48073">
    <property type="entry name" value="O-SUCCINYLBENZOATE SYNTHASE-RELATED"/>
    <property type="match status" value="1"/>
</dbReference>
<keyword evidence="4" id="KW-1185">Reference proteome</keyword>
<dbReference type="PANTHER" id="PTHR48073:SF2">
    <property type="entry name" value="O-SUCCINYLBENZOATE SYNTHASE"/>
    <property type="match status" value="1"/>
</dbReference>
<evidence type="ECO:0000313" key="3">
    <source>
        <dbReference type="EMBL" id="GEO05810.1"/>
    </source>
</evidence>
<dbReference type="EMBL" id="BJYS01000027">
    <property type="protein sequence ID" value="GEO05810.1"/>
    <property type="molecule type" value="Genomic_DNA"/>
</dbReference>
<dbReference type="GO" id="GO:0016854">
    <property type="term" value="F:racemase and epimerase activity"/>
    <property type="evidence" value="ECO:0007669"/>
    <property type="project" value="UniProtKB-ARBA"/>
</dbReference>
<dbReference type="Pfam" id="PF13378">
    <property type="entry name" value="MR_MLE_C"/>
    <property type="match status" value="1"/>
</dbReference>
<evidence type="ECO:0000313" key="4">
    <source>
        <dbReference type="Proteomes" id="UP000321532"/>
    </source>
</evidence>
<protein>
    <submittedName>
        <fullName evidence="3">O-succinylbenzoate synthase</fullName>
    </submittedName>
</protein>
<dbReference type="InterPro" id="IPR029065">
    <property type="entry name" value="Enolase_C-like"/>
</dbReference>
<dbReference type="OrthoDB" id="9766759at2"/>
<dbReference type="SUPFAM" id="SSF54826">
    <property type="entry name" value="Enolase N-terminal domain-like"/>
    <property type="match status" value="1"/>
</dbReference>
<dbReference type="RefSeq" id="WP_146900593.1">
    <property type="nucleotide sequence ID" value="NZ_BJYS01000027.1"/>
</dbReference>